<dbReference type="RefSeq" id="WP_132700686.1">
    <property type="nucleotide sequence ID" value="NZ_SLZR01000004.1"/>
</dbReference>
<dbReference type="EMBL" id="SLZR01000004">
    <property type="protein sequence ID" value="TCS41943.1"/>
    <property type="molecule type" value="Genomic_DNA"/>
</dbReference>
<reference evidence="1 2" key="1">
    <citation type="submission" date="2019-03" db="EMBL/GenBank/DDBJ databases">
        <title>Genomic Encyclopedia of Archaeal and Bacterial Type Strains, Phase II (KMG-II): from individual species to whole genera.</title>
        <authorList>
            <person name="Goeker M."/>
        </authorList>
    </citation>
    <scope>NUCLEOTIDE SEQUENCE [LARGE SCALE GENOMIC DNA]</scope>
    <source>
        <strain evidence="1 2">DSM 15388</strain>
    </source>
</reference>
<dbReference type="Proteomes" id="UP000295793">
    <property type="component" value="Unassembled WGS sequence"/>
</dbReference>
<protein>
    <submittedName>
        <fullName evidence="1">Uncharacterized protein</fullName>
    </submittedName>
</protein>
<dbReference type="AlphaFoldDB" id="A0A4R3I998"/>
<keyword evidence="2" id="KW-1185">Reference proteome</keyword>
<organism evidence="1 2">
    <name type="scientific">Reinekea marinisedimentorum</name>
    <dbReference type="NCBI Taxonomy" id="230495"/>
    <lineage>
        <taxon>Bacteria</taxon>
        <taxon>Pseudomonadati</taxon>
        <taxon>Pseudomonadota</taxon>
        <taxon>Gammaproteobacteria</taxon>
        <taxon>Oceanospirillales</taxon>
        <taxon>Saccharospirillaceae</taxon>
        <taxon>Reinekea</taxon>
    </lineage>
</organism>
<gene>
    <name evidence="1" type="ORF">BCF53_10447</name>
</gene>
<comment type="caution">
    <text evidence="1">The sequence shown here is derived from an EMBL/GenBank/DDBJ whole genome shotgun (WGS) entry which is preliminary data.</text>
</comment>
<evidence type="ECO:0000313" key="2">
    <source>
        <dbReference type="Proteomes" id="UP000295793"/>
    </source>
</evidence>
<name>A0A4R3I998_9GAMM</name>
<dbReference type="InterPro" id="IPR029058">
    <property type="entry name" value="AB_hydrolase_fold"/>
</dbReference>
<dbReference type="Gene3D" id="3.40.50.1820">
    <property type="entry name" value="alpha/beta hydrolase"/>
    <property type="match status" value="1"/>
</dbReference>
<proteinExistence type="predicted"/>
<sequence length="227" mass="24662">MVEVFEGRQDEVCSFVEPASKDIIFVFSGAAERAGIPLGELHQYLRKYGANVVYLRDKSKLLYLNGLSSLKISNLGDLVGYLKELIPSGVERIHCIGSSGGGFAGLYAALKLGATSVILFGGVTDLTNESLLAEKRGVALLNRIINLESPYKLNLANLISPDCSIAKISLWYGEKNIVDARYAKNITLVPQVINHPVAGTDRHDITVPMRDEGLLESALDDHFEGLS</sequence>
<dbReference type="SUPFAM" id="SSF53474">
    <property type="entry name" value="alpha/beta-Hydrolases"/>
    <property type="match status" value="1"/>
</dbReference>
<evidence type="ECO:0000313" key="1">
    <source>
        <dbReference type="EMBL" id="TCS41943.1"/>
    </source>
</evidence>
<accession>A0A4R3I998</accession>